<gene>
    <name evidence="2" type="ORF">MKP09_05285</name>
</gene>
<dbReference type="InterPro" id="IPR008928">
    <property type="entry name" value="6-hairpin_glycosidase_sf"/>
</dbReference>
<protein>
    <submittedName>
        <fullName evidence="2">DUF4450 domain-containing protein</fullName>
    </submittedName>
</protein>
<dbReference type="SUPFAM" id="SSF48208">
    <property type="entry name" value="Six-hairpin glycosidases"/>
    <property type="match status" value="1"/>
</dbReference>
<accession>A0ABS9SG64</accession>
<feature type="domain" description="Alpha-L-rhamnosidase six-hairpin glycosidase" evidence="1">
    <location>
        <begin position="449"/>
        <end position="556"/>
    </location>
</feature>
<dbReference type="InterPro" id="IPR012341">
    <property type="entry name" value="6hp_glycosidase-like_sf"/>
</dbReference>
<dbReference type="InterPro" id="IPR028028">
    <property type="entry name" value="DUF4450"/>
</dbReference>
<evidence type="ECO:0000313" key="2">
    <source>
        <dbReference type="EMBL" id="MCH5597358.1"/>
    </source>
</evidence>
<dbReference type="Pfam" id="PF14614">
    <property type="entry name" value="DUF4450"/>
    <property type="match status" value="1"/>
</dbReference>
<dbReference type="Proteomes" id="UP001202248">
    <property type="component" value="Unassembled WGS sequence"/>
</dbReference>
<comment type="caution">
    <text evidence="2">The sequence shown here is derived from an EMBL/GenBank/DDBJ whole genome shotgun (WGS) entry which is preliminary data.</text>
</comment>
<dbReference type="Gene3D" id="1.50.10.10">
    <property type="match status" value="1"/>
</dbReference>
<evidence type="ECO:0000259" key="1">
    <source>
        <dbReference type="Pfam" id="PF17389"/>
    </source>
</evidence>
<dbReference type="CDD" id="cd11747">
    <property type="entry name" value="GH94N_like_1"/>
    <property type="match status" value="1"/>
</dbReference>
<sequence>MPHYIKYFLFTTLACLISLGFGFQAMAQLWHNKERVLHYKPSGTDFILHQGAKKFNRALYGTNTGFRVEAGDLPEFALYMPGMGGNCKIGILFNNQSKWITEADDIKTTYRPGAMLYEIKDKLLKNGRLYISVLAMAEEEGMILKLETKDVPANTSLIIAYGGATGKKFSRDGDIGADPESSFYLDPSYCKDNQYNIKGHTFQLYYGFTKPLTDDERYEIQYGKKPDSTKKDKPKIISGIFPLNSTVKLADAYKQESPLQLFKSHNTVTAPAIVASVKVENNVSYLLLKNNLSSISYAMLDGLFQKAEQARKKIANRVILETPDVYINPLGSALSIAADAIWEAPSYLHGSVAWRMRLPAWRGAYVADALGWHDRARLHFDSYLKSQVTNIDAGNIEPDTALHFARQKERMGNAMFSNGYICRNPDGKIQPHHYDMNLVFIDQLLTHLKYTGDISYVRKVWPSIKLHLQWEKRNYDIDDDGLYDAYACIWASDALQYSGGGVTHATAYNYRANKMAAYIAKLLKEDATAYETESAKILKALNQKLWLNEKGTFAENRDILGLKLAHSAPGLWTIYHAIDGGIATPAQQFQMLRYVDDNIPHIPVKAKDLPFNDLQLLSTTNWQPYTWSVNNVALAENLNTALAYWQSGENDNAFNLWKSSIVESMYLSSSPGGFQQLSFYDAVRGELYRDFADPIGVAARTLTEGLFGIVPDALSGSLYIHPGFPSDWRFAKLSLPNILFDFKASGNESVYNIKPRYSKQMNLVLRVNAFKNGVENVYINGKKAKYHWVQNTMHNPAIEINAGAQSNYEVKIIWSGNALKKDVSIINSVKGEKFKLPYSKLSIQKIDDIQDAFSFPQQGTQINELHANTDGNHNLLLHLKQGNATWIQPVSIHTKPAIEIIETETNEKSSAIKCINHTSLRKEGVLHLNNYKETFSIDAGATKNFTLSATHLNKGRNKIFINLSDGTSTIQTITNWDVPASAQYEPIKIDNILNDNITNTFKHKYLSPSATSTTLQIPWQGIGNWCYPLIQPEIAEAGIQKKAVYLDKIPFNIGTQNNIAYTSQWDQFPDSINIPLSGKSSHAYLLMAGTTNHQQSQMVNGIIYIAYTDGSKDSLELINPENWWPIEQDYMNDGFAFKTGAKPYRLILKTGELTRSYNDYTTIKGFTNMAIEGGAGTVLDIPLNPDKELNSLTFRTLTNEVLIGLMSLTLQRN</sequence>
<reference evidence="2 3" key="1">
    <citation type="submission" date="2022-02" db="EMBL/GenBank/DDBJ databases">
        <authorList>
            <person name="Min J."/>
        </authorList>
    </citation>
    <scope>NUCLEOTIDE SEQUENCE [LARGE SCALE GENOMIC DNA]</scope>
    <source>
        <strain evidence="2 3">GR10-1</strain>
    </source>
</reference>
<organism evidence="2 3">
    <name type="scientific">Niabella ginsengisoli</name>
    <dbReference type="NCBI Taxonomy" id="522298"/>
    <lineage>
        <taxon>Bacteria</taxon>
        <taxon>Pseudomonadati</taxon>
        <taxon>Bacteroidota</taxon>
        <taxon>Chitinophagia</taxon>
        <taxon>Chitinophagales</taxon>
        <taxon>Chitinophagaceae</taxon>
        <taxon>Niabella</taxon>
    </lineage>
</organism>
<dbReference type="Pfam" id="PF17389">
    <property type="entry name" value="Bac_rhamnosid6H"/>
    <property type="match status" value="1"/>
</dbReference>
<dbReference type="EMBL" id="JAKWBL010000001">
    <property type="protein sequence ID" value="MCH5597358.1"/>
    <property type="molecule type" value="Genomic_DNA"/>
</dbReference>
<proteinExistence type="predicted"/>
<dbReference type="InterPro" id="IPR035396">
    <property type="entry name" value="Bac_rhamnosid6H"/>
</dbReference>
<dbReference type="RefSeq" id="WP_240826749.1">
    <property type="nucleotide sequence ID" value="NZ_JAKWBL010000001.1"/>
</dbReference>
<keyword evidence="3" id="KW-1185">Reference proteome</keyword>
<name>A0ABS9SG64_9BACT</name>
<evidence type="ECO:0000313" key="3">
    <source>
        <dbReference type="Proteomes" id="UP001202248"/>
    </source>
</evidence>